<keyword evidence="4" id="KW-1185">Reference proteome</keyword>
<protein>
    <recommendedName>
        <fullName evidence="2">MADF domain-containing protein</fullName>
    </recommendedName>
</protein>
<evidence type="ECO:0000313" key="3">
    <source>
        <dbReference type="EMBL" id="GMR50846.1"/>
    </source>
</evidence>
<proteinExistence type="predicted"/>
<organism evidence="3 4">
    <name type="scientific">Pristionchus mayeri</name>
    <dbReference type="NCBI Taxonomy" id="1317129"/>
    <lineage>
        <taxon>Eukaryota</taxon>
        <taxon>Metazoa</taxon>
        <taxon>Ecdysozoa</taxon>
        <taxon>Nematoda</taxon>
        <taxon>Chromadorea</taxon>
        <taxon>Rhabditida</taxon>
        <taxon>Rhabditina</taxon>
        <taxon>Diplogasteromorpha</taxon>
        <taxon>Diplogasteroidea</taxon>
        <taxon>Neodiplogasteridae</taxon>
        <taxon>Pristionchus</taxon>
    </lineage>
</organism>
<dbReference type="EMBL" id="BTRK01000004">
    <property type="protein sequence ID" value="GMR50846.1"/>
    <property type="molecule type" value="Genomic_DNA"/>
</dbReference>
<reference evidence="4" key="1">
    <citation type="submission" date="2022-10" db="EMBL/GenBank/DDBJ databases">
        <title>Genome assembly of Pristionchus species.</title>
        <authorList>
            <person name="Yoshida K."/>
            <person name="Sommer R.J."/>
        </authorList>
    </citation>
    <scope>NUCLEOTIDE SEQUENCE [LARGE SCALE GENOMIC DNA]</scope>
    <source>
        <strain evidence="4">RS5460</strain>
    </source>
</reference>
<name>A0AAN5CUG4_9BILA</name>
<evidence type="ECO:0000256" key="1">
    <source>
        <dbReference type="SAM" id="MobiDB-lite"/>
    </source>
</evidence>
<accession>A0AAN5CUG4</accession>
<dbReference type="Pfam" id="PF10545">
    <property type="entry name" value="MADF_DNA_bdg"/>
    <property type="match status" value="1"/>
</dbReference>
<feature type="non-terminal residue" evidence="3">
    <location>
        <position position="1"/>
    </location>
</feature>
<feature type="domain" description="MADF" evidence="2">
    <location>
        <begin position="330"/>
        <end position="420"/>
    </location>
</feature>
<evidence type="ECO:0000259" key="2">
    <source>
        <dbReference type="PROSITE" id="PS51029"/>
    </source>
</evidence>
<gene>
    <name evidence="3" type="ORF">PMAYCL1PPCAC_21041</name>
</gene>
<comment type="caution">
    <text evidence="3">The sequence shown here is derived from an EMBL/GenBank/DDBJ whole genome shotgun (WGS) entry which is preliminary data.</text>
</comment>
<dbReference type="Proteomes" id="UP001328107">
    <property type="component" value="Unassembled WGS sequence"/>
</dbReference>
<evidence type="ECO:0000313" key="4">
    <source>
        <dbReference type="Proteomes" id="UP001328107"/>
    </source>
</evidence>
<dbReference type="PROSITE" id="PS51029">
    <property type="entry name" value="MADF"/>
    <property type="match status" value="1"/>
</dbReference>
<feature type="region of interest" description="Disordered" evidence="1">
    <location>
        <begin position="427"/>
        <end position="450"/>
    </location>
</feature>
<dbReference type="AlphaFoldDB" id="A0AAN5CUG4"/>
<sequence>PLPLHTHSGRGLRRECKRGRSLALPRPPLSIGHNTHTSLDIRLLLFENVMDVLSKAAPCRIQKDQLHQMLNRRVLTKERPVWDDTTRGMFIALLRQSSRTVPSRNFPVECTIDGLRSIDIAVFKAIAELMRVKEGFADFTEYMALEKWAWLCSMYAKAKAVNKIGNTIIWRYSNSMGFLGDDASTTQPFVDLLTTDTFIALCTAYNANENDKSIITAFNLIAENYTRRKSRRSLDSVVSAIRNEIEPPAKVQVLDMSSSISDAPSTRMTTRAQARTTLATTKNVDVKTDIKQEFDEKEDKFERADMEDEEVDFTGSCANGPTWTKEMIDQVVEEVKKRQSYWDLAHVDYRSITKRRDATNFIANAINTTHGTALTEKDISQKWSRMRGAFNKMVDNYSSFEKRPVGHFYNQMSFLLLNNYNGRGVLNTPSPDSSEERNTTPTVTVTEGPSHPLHLHEIFKGISHETPTKTTLKQMLDAGITLQPHSGLPSATSNGHLHIVSNSNSNRPSSYVTKESRRMDNEISLLASTQTDSWGVFGRLVEVSGREMNRASPALAIRMQRALHQVLHDFRLEGAHAGLQL</sequence>
<dbReference type="InterPro" id="IPR006578">
    <property type="entry name" value="MADF-dom"/>
</dbReference>